<evidence type="ECO:0000256" key="1">
    <source>
        <dbReference type="SAM" id="MobiDB-lite"/>
    </source>
</evidence>
<comment type="caution">
    <text evidence="3">The sequence shown here is derived from an EMBL/GenBank/DDBJ whole genome shotgun (WGS) entry which is preliminary data.</text>
</comment>
<sequence length="219" mass="23944">MSILFEHPGGVVPEKIVPSCHNFRDHSVHPMVTGFKEIDATTLFVLHKKLGLITLGVAVVISASACKNASKNVGEVQDDNEPKTMDEKANKTDATKEVAKIRLKGDFNEAVNAKWLESTELPADKVLLGGLVGLDADVKKLLSKDMEKMAAEGRSKADNELGNMVEFYKLAADREKLNKQGYEAIKADIAKIKSIKSLADFAKILEQPVPLDNLLSFVQ</sequence>
<gene>
    <name evidence="3" type="ORF">BC351_14635</name>
</gene>
<dbReference type="InterPro" id="IPR042089">
    <property type="entry name" value="Peptidase_M13_dom_2"/>
</dbReference>
<feature type="compositionally biased region" description="Basic and acidic residues" evidence="1">
    <location>
        <begin position="80"/>
        <end position="92"/>
    </location>
</feature>
<keyword evidence="4" id="KW-1185">Reference proteome</keyword>
<evidence type="ECO:0000259" key="2">
    <source>
        <dbReference type="Pfam" id="PF05649"/>
    </source>
</evidence>
<dbReference type="InterPro" id="IPR008753">
    <property type="entry name" value="Peptidase_M13_N"/>
</dbReference>
<dbReference type="SUPFAM" id="SSF55486">
    <property type="entry name" value="Metalloproteases ('zincins'), catalytic domain"/>
    <property type="match status" value="1"/>
</dbReference>
<feature type="domain" description="Peptidase M13 N-terminal" evidence="2">
    <location>
        <begin position="106"/>
        <end position="206"/>
    </location>
</feature>
<dbReference type="STRING" id="1469647.BC351_14635"/>
<dbReference type="Gene3D" id="1.10.1380.10">
    <property type="entry name" value="Neutral endopeptidase , domain2"/>
    <property type="match status" value="1"/>
</dbReference>
<dbReference type="AlphaFoldDB" id="A0A1V4H751"/>
<feature type="region of interest" description="Disordered" evidence="1">
    <location>
        <begin position="73"/>
        <end position="92"/>
    </location>
</feature>
<reference evidence="4" key="1">
    <citation type="submission" date="2016-07" db="EMBL/GenBank/DDBJ databases">
        <authorList>
            <person name="Florea S."/>
            <person name="Webb J.S."/>
            <person name="Jaromczyk J."/>
            <person name="Schardl C.L."/>
        </authorList>
    </citation>
    <scope>NUCLEOTIDE SEQUENCE [LARGE SCALE GENOMIC DNA]</scope>
    <source>
        <strain evidence="4">CY1</strain>
    </source>
</reference>
<proteinExistence type="predicted"/>
<dbReference type="Proteomes" id="UP000190626">
    <property type="component" value="Unassembled WGS sequence"/>
</dbReference>
<organism evidence="3 4">
    <name type="scientific">Paenibacillus ferrarius</name>
    <dbReference type="NCBI Taxonomy" id="1469647"/>
    <lineage>
        <taxon>Bacteria</taxon>
        <taxon>Bacillati</taxon>
        <taxon>Bacillota</taxon>
        <taxon>Bacilli</taxon>
        <taxon>Bacillales</taxon>
        <taxon>Paenibacillaceae</taxon>
        <taxon>Paenibacillus</taxon>
    </lineage>
</organism>
<dbReference type="EMBL" id="MBTG01000073">
    <property type="protein sequence ID" value="OPH46715.1"/>
    <property type="molecule type" value="Genomic_DNA"/>
</dbReference>
<dbReference type="RefSeq" id="WP_079421484.1">
    <property type="nucleotide sequence ID" value="NZ_MBTG01000073.1"/>
</dbReference>
<dbReference type="OrthoDB" id="9775677at2"/>
<name>A0A1V4H751_9BACL</name>
<evidence type="ECO:0000313" key="3">
    <source>
        <dbReference type="EMBL" id="OPH46715.1"/>
    </source>
</evidence>
<dbReference type="Pfam" id="PF05649">
    <property type="entry name" value="Peptidase_M13_N"/>
    <property type="match status" value="1"/>
</dbReference>
<dbReference type="GO" id="GO:0006508">
    <property type="term" value="P:proteolysis"/>
    <property type="evidence" value="ECO:0007669"/>
    <property type="project" value="InterPro"/>
</dbReference>
<protein>
    <recommendedName>
        <fullName evidence="2">Peptidase M13 N-terminal domain-containing protein</fullName>
    </recommendedName>
</protein>
<accession>A0A1V4H751</accession>
<evidence type="ECO:0000313" key="4">
    <source>
        <dbReference type="Proteomes" id="UP000190626"/>
    </source>
</evidence>